<sequence>MVKKYYAKKLGDSVKKIIAPIIKDPIIANIIKSWSYMPEWASSLTPSNYARQTKTLWLKTDKTANLLSLQYKSSELKDLINIQLGYIAISNVRIKYSD</sequence>
<evidence type="ECO:0000313" key="2">
    <source>
        <dbReference type="Proteomes" id="UP000325155"/>
    </source>
</evidence>
<reference evidence="1 2" key="1">
    <citation type="submission" date="2019-08" db="EMBL/GenBank/DDBJ databases">
        <title>Highly reduced genomes of protist endosymbionts show evolutionary convergence.</title>
        <authorList>
            <person name="George E."/>
            <person name="Husnik F."/>
            <person name="Tashyreva D."/>
            <person name="Prokopchuk G."/>
            <person name="Horak A."/>
            <person name="Kwong W.K."/>
            <person name="Lukes J."/>
            <person name="Keeling P.J."/>
        </authorList>
    </citation>
    <scope>NUCLEOTIDE SEQUENCE [LARGE SCALE GENOMIC DNA]</scope>
    <source>
        <strain evidence="1">1605</strain>
    </source>
</reference>
<dbReference type="EMBL" id="CP043315">
    <property type="protein sequence ID" value="QEK38196.1"/>
    <property type="molecule type" value="Genomic_DNA"/>
</dbReference>
<evidence type="ECO:0000313" key="1">
    <source>
        <dbReference type="EMBL" id="QEK38196.1"/>
    </source>
</evidence>
<protein>
    <submittedName>
        <fullName evidence="1">DUF721 domain-containing protein</fullName>
    </submittedName>
</protein>
<dbReference type="KEGG" id="cip:FZC35_02335"/>
<dbReference type="AlphaFoldDB" id="A0A5C0UDS5"/>
<keyword evidence="2" id="KW-1185">Reference proteome</keyword>
<name>A0A5C0UDS5_9PROT</name>
<accession>A0A5C0UDS5</accession>
<proteinExistence type="predicted"/>
<dbReference type="OrthoDB" id="9939050at2"/>
<organism evidence="1 2">
    <name type="scientific">Candidatus Cytomitobacter indipagum</name>
    <dbReference type="NCBI Taxonomy" id="2601575"/>
    <lineage>
        <taxon>Bacteria</taxon>
        <taxon>Pseudomonadati</taxon>
        <taxon>Pseudomonadota</taxon>
        <taxon>Alphaproteobacteria</taxon>
        <taxon>Holosporales</taxon>
        <taxon>Holosporaceae</taxon>
        <taxon>Candidatus Cytomitobacter</taxon>
    </lineage>
</organism>
<dbReference type="RefSeq" id="WP_148981043.1">
    <property type="nucleotide sequence ID" value="NZ_CP043315.1"/>
</dbReference>
<dbReference type="Proteomes" id="UP000325155">
    <property type="component" value="Chromosome"/>
</dbReference>
<gene>
    <name evidence="1" type="ORF">FZC35_02335</name>
</gene>